<evidence type="ECO:0000313" key="1">
    <source>
        <dbReference type="EMBL" id="VDL65217.1"/>
    </source>
</evidence>
<accession>A0A0R3SZQ8</accession>
<name>A0A0R3SZQ8_HYMDI</name>
<proteinExistence type="predicted"/>
<protein>
    <submittedName>
        <fullName evidence="1 3">Uncharacterized protein</fullName>
    </submittedName>
</protein>
<gene>
    <name evidence="1" type="ORF">HDID_LOCUS11251</name>
</gene>
<dbReference type="Proteomes" id="UP000274504">
    <property type="component" value="Unassembled WGS sequence"/>
</dbReference>
<dbReference type="AlphaFoldDB" id="A0A0R3SZQ8"/>
<reference evidence="3" key="1">
    <citation type="submission" date="2017-02" db="UniProtKB">
        <authorList>
            <consortium name="WormBaseParasite"/>
        </authorList>
    </citation>
    <scope>IDENTIFICATION</scope>
</reference>
<organism evidence="3">
    <name type="scientific">Hymenolepis diminuta</name>
    <name type="common">Rat tapeworm</name>
    <dbReference type="NCBI Taxonomy" id="6216"/>
    <lineage>
        <taxon>Eukaryota</taxon>
        <taxon>Metazoa</taxon>
        <taxon>Spiralia</taxon>
        <taxon>Lophotrochozoa</taxon>
        <taxon>Platyhelminthes</taxon>
        <taxon>Cestoda</taxon>
        <taxon>Eucestoda</taxon>
        <taxon>Cyclophyllidea</taxon>
        <taxon>Hymenolepididae</taxon>
        <taxon>Hymenolepis</taxon>
    </lineage>
</organism>
<dbReference type="EMBL" id="UYSG01013161">
    <property type="protein sequence ID" value="VDL65217.1"/>
    <property type="molecule type" value="Genomic_DNA"/>
</dbReference>
<dbReference type="WBParaSite" id="HDID_0001125401-mRNA-1">
    <property type="protein sequence ID" value="HDID_0001125401-mRNA-1"/>
    <property type="gene ID" value="HDID_0001125401"/>
</dbReference>
<sequence length="29" mass="3169">MAQVGVGVPRSVRYGLILPISRNSSNQRI</sequence>
<evidence type="ECO:0000313" key="2">
    <source>
        <dbReference type="Proteomes" id="UP000274504"/>
    </source>
</evidence>
<reference evidence="1 2" key="2">
    <citation type="submission" date="2018-11" db="EMBL/GenBank/DDBJ databases">
        <authorList>
            <consortium name="Pathogen Informatics"/>
        </authorList>
    </citation>
    <scope>NUCLEOTIDE SEQUENCE [LARGE SCALE GENOMIC DNA]</scope>
</reference>
<evidence type="ECO:0000313" key="3">
    <source>
        <dbReference type="WBParaSite" id="HDID_0001125401-mRNA-1"/>
    </source>
</evidence>